<comment type="caution">
    <text evidence="1">The sequence shown here is derived from an EMBL/GenBank/DDBJ whole genome shotgun (WGS) entry which is preliminary data.</text>
</comment>
<gene>
    <name evidence="1" type="ORF">CHARACLAT_014035</name>
</gene>
<sequence>MGKVFVYTQGGKARTDRQQGFQSPKDFHLKTRPLPVSQFQLYKKLFSATERLSNPSAVFFLILYMLRSALMGNCYNDSTVTCSSLVVSFLFKHDKKHTFCFFFI</sequence>
<organism evidence="1 2">
    <name type="scientific">Characodon lateralis</name>
    <dbReference type="NCBI Taxonomy" id="208331"/>
    <lineage>
        <taxon>Eukaryota</taxon>
        <taxon>Metazoa</taxon>
        <taxon>Chordata</taxon>
        <taxon>Craniata</taxon>
        <taxon>Vertebrata</taxon>
        <taxon>Euteleostomi</taxon>
        <taxon>Actinopterygii</taxon>
        <taxon>Neopterygii</taxon>
        <taxon>Teleostei</taxon>
        <taxon>Neoteleostei</taxon>
        <taxon>Acanthomorphata</taxon>
        <taxon>Ovalentaria</taxon>
        <taxon>Atherinomorphae</taxon>
        <taxon>Cyprinodontiformes</taxon>
        <taxon>Goodeidae</taxon>
        <taxon>Characodon</taxon>
    </lineage>
</organism>
<dbReference type="EMBL" id="JAHUTJ010001034">
    <property type="protein sequence ID" value="MED6264356.1"/>
    <property type="molecule type" value="Genomic_DNA"/>
</dbReference>
<proteinExistence type="predicted"/>
<accession>A0ABU7CNJ2</accession>
<protein>
    <submittedName>
        <fullName evidence="1">Uncharacterized protein</fullName>
    </submittedName>
</protein>
<name>A0ABU7CNJ2_9TELE</name>
<dbReference type="Proteomes" id="UP001352852">
    <property type="component" value="Unassembled WGS sequence"/>
</dbReference>
<evidence type="ECO:0000313" key="1">
    <source>
        <dbReference type="EMBL" id="MED6264356.1"/>
    </source>
</evidence>
<keyword evidence="2" id="KW-1185">Reference proteome</keyword>
<reference evidence="1 2" key="1">
    <citation type="submission" date="2021-06" db="EMBL/GenBank/DDBJ databases">
        <authorList>
            <person name="Palmer J.M."/>
        </authorList>
    </citation>
    <scope>NUCLEOTIDE SEQUENCE [LARGE SCALE GENOMIC DNA]</scope>
    <source>
        <strain evidence="1 2">CL_MEX2019</strain>
        <tissue evidence="1">Muscle</tissue>
    </source>
</reference>
<evidence type="ECO:0000313" key="2">
    <source>
        <dbReference type="Proteomes" id="UP001352852"/>
    </source>
</evidence>